<sequence>MFGSVDIMKSFLLGMILVTISVCPCVAPFSSCPFFPTFTYSEQQNHCNVLYICIVCLITIGVK</sequence>
<reference evidence="2" key="1">
    <citation type="journal article" date="2022" name="New Phytol.">
        <title>Evolutionary transition to the ectomycorrhizal habit in the genomes of a hyperdiverse lineage of mushroom-forming fungi.</title>
        <authorList>
            <person name="Looney B."/>
            <person name="Miyauchi S."/>
            <person name="Morin E."/>
            <person name="Drula E."/>
            <person name="Courty P.E."/>
            <person name="Kohler A."/>
            <person name="Kuo A."/>
            <person name="LaButti K."/>
            <person name="Pangilinan J."/>
            <person name="Lipzen A."/>
            <person name="Riley R."/>
            <person name="Andreopoulos W."/>
            <person name="He G."/>
            <person name="Johnson J."/>
            <person name="Nolan M."/>
            <person name="Tritt A."/>
            <person name="Barry K.W."/>
            <person name="Grigoriev I.V."/>
            <person name="Nagy L.G."/>
            <person name="Hibbett D."/>
            <person name="Henrissat B."/>
            <person name="Matheny P.B."/>
            <person name="Labbe J."/>
            <person name="Martin F.M."/>
        </authorList>
    </citation>
    <scope>NUCLEOTIDE SEQUENCE</scope>
    <source>
        <strain evidence="2">BPL690</strain>
    </source>
</reference>
<evidence type="ECO:0000313" key="3">
    <source>
        <dbReference type="Proteomes" id="UP001203297"/>
    </source>
</evidence>
<protein>
    <submittedName>
        <fullName evidence="2">Uncharacterized protein</fullName>
    </submittedName>
</protein>
<feature type="transmembrane region" description="Helical" evidence="1">
    <location>
        <begin position="43"/>
        <end position="62"/>
    </location>
</feature>
<comment type="caution">
    <text evidence="2">The sequence shown here is derived from an EMBL/GenBank/DDBJ whole genome shotgun (WGS) entry which is preliminary data.</text>
</comment>
<evidence type="ECO:0000256" key="1">
    <source>
        <dbReference type="SAM" id="Phobius"/>
    </source>
</evidence>
<dbReference type="AlphaFoldDB" id="A0AAD4QIG3"/>
<dbReference type="Proteomes" id="UP001203297">
    <property type="component" value="Unassembled WGS sequence"/>
</dbReference>
<keyword evidence="1" id="KW-1133">Transmembrane helix</keyword>
<dbReference type="EMBL" id="WTXG01000056">
    <property type="protein sequence ID" value="KAI0295638.1"/>
    <property type="molecule type" value="Genomic_DNA"/>
</dbReference>
<evidence type="ECO:0000313" key="2">
    <source>
        <dbReference type="EMBL" id="KAI0295638.1"/>
    </source>
</evidence>
<feature type="transmembrane region" description="Helical" evidence="1">
    <location>
        <begin position="12"/>
        <end position="31"/>
    </location>
</feature>
<proteinExistence type="predicted"/>
<keyword evidence="1" id="KW-0472">Membrane</keyword>
<keyword evidence="1" id="KW-0812">Transmembrane</keyword>
<organism evidence="2 3">
    <name type="scientific">Multifurca ochricompacta</name>
    <dbReference type="NCBI Taxonomy" id="376703"/>
    <lineage>
        <taxon>Eukaryota</taxon>
        <taxon>Fungi</taxon>
        <taxon>Dikarya</taxon>
        <taxon>Basidiomycota</taxon>
        <taxon>Agaricomycotina</taxon>
        <taxon>Agaricomycetes</taxon>
        <taxon>Russulales</taxon>
        <taxon>Russulaceae</taxon>
        <taxon>Multifurca</taxon>
    </lineage>
</organism>
<gene>
    <name evidence="2" type="ORF">B0F90DRAFT_1143081</name>
</gene>
<name>A0AAD4QIG3_9AGAM</name>
<accession>A0AAD4QIG3</accession>
<keyword evidence="3" id="KW-1185">Reference proteome</keyword>